<dbReference type="GO" id="GO:0000976">
    <property type="term" value="F:transcription cis-regulatory region binding"/>
    <property type="evidence" value="ECO:0007669"/>
    <property type="project" value="TreeGrafter"/>
</dbReference>
<keyword evidence="3" id="KW-0804">Transcription</keyword>
<evidence type="ECO:0000259" key="7">
    <source>
        <dbReference type="PROSITE" id="PS51755"/>
    </source>
</evidence>
<evidence type="ECO:0000256" key="3">
    <source>
        <dbReference type="ARBA" id="ARBA00023163"/>
    </source>
</evidence>
<dbReference type="InterPro" id="IPR001789">
    <property type="entry name" value="Sig_transdc_resp-reg_receiver"/>
</dbReference>
<feature type="domain" description="OmpR/PhoB-type" evidence="7">
    <location>
        <begin position="126"/>
        <end position="223"/>
    </location>
</feature>
<dbReference type="InterPro" id="IPR036388">
    <property type="entry name" value="WH-like_DNA-bd_sf"/>
</dbReference>
<dbReference type="SUPFAM" id="SSF52172">
    <property type="entry name" value="CheY-like"/>
    <property type="match status" value="1"/>
</dbReference>
<keyword evidence="4" id="KW-0597">Phosphoprotein</keyword>
<feature type="domain" description="Response regulatory" evidence="6">
    <location>
        <begin position="3"/>
        <end position="116"/>
    </location>
</feature>
<dbReference type="Gene3D" id="3.40.50.2300">
    <property type="match status" value="1"/>
</dbReference>
<evidence type="ECO:0000256" key="2">
    <source>
        <dbReference type="ARBA" id="ARBA00023125"/>
    </source>
</evidence>
<dbReference type="Proteomes" id="UP000315343">
    <property type="component" value="Unassembled WGS sequence"/>
</dbReference>
<dbReference type="PROSITE" id="PS51755">
    <property type="entry name" value="OMPR_PHOB"/>
    <property type="match status" value="1"/>
</dbReference>
<dbReference type="GO" id="GO:0006355">
    <property type="term" value="P:regulation of DNA-templated transcription"/>
    <property type="evidence" value="ECO:0007669"/>
    <property type="project" value="InterPro"/>
</dbReference>
<dbReference type="GO" id="GO:0005829">
    <property type="term" value="C:cytosol"/>
    <property type="evidence" value="ECO:0007669"/>
    <property type="project" value="TreeGrafter"/>
</dbReference>
<dbReference type="CDD" id="cd18159">
    <property type="entry name" value="REC_OmpR_NsrR-like"/>
    <property type="match status" value="1"/>
</dbReference>
<dbReference type="RefSeq" id="WP_145081218.1">
    <property type="nucleotide sequence ID" value="NZ_DAMBUX010000013.1"/>
</dbReference>
<protein>
    <submittedName>
        <fullName evidence="8">DNA-binding response OmpR family regulator</fullName>
    </submittedName>
</protein>
<organism evidence="8 9">
    <name type="scientific">Sedimentibacter saalensis</name>
    <dbReference type="NCBI Taxonomy" id="130788"/>
    <lineage>
        <taxon>Bacteria</taxon>
        <taxon>Bacillati</taxon>
        <taxon>Bacillota</taxon>
        <taxon>Tissierellia</taxon>
        <taxon>Sedimentibacter</taxon>
    </lineage>
</organism>
<dbReference type="SUPFAM" id="SSF46894">
    <property type="entry name" value="C-terminal effector domain of the bipartite response regulators"/>
    <property type="match status" value="1"/>
</dbReference>
<dbReference type="InterPro" id="IPR039420">
    <property type="entry name" value="WalR-like"/>
</dbReference>
<gene>
    <name evidence="8" type="ORF">LY60_01185</name>
</gene>
<dbReference type="GO" id="GO:0000156">
    <property type="term" value="F:phosphorelay response regulator activity"/>
    <property type="evidence" value="ECO:0007669"/>
    <property type="project" value="TreeGrafter"/>
</dbReference>
<accession>A0A562JE74</accession>
<evidence type="ECO:0000256" key="4">
    <source>
        <dbReference type="PROSITE-ProRule" id="PRU00169"/>
    </source>
</evidence>
<evidence type="ECO:0000256" key="5">
    <source>
        <dbReference type="PROSITE-ProRule" id="PRU01091"/>
    </source>
</evidence>
<dbReference type="Pfam" id="PF00072">
    <property type="entry name" value="Response_reg"/>
    <property type="match status" value="1"/>
</dbReference>
<evidence type="ECO:0000313" key="8">
    <source>
        <dbReference type="EMBL" id="TWH81440.1"/>
    </source>
</evidence>
<dbReference type="Gene3D" id="1.10.10.10">
    <property type="entry name" value="Winged helix-like DNA-binding domain superfamily/Winged helix DNA-binding domain"/>
    <property type="match status" value="1"/>
</dbReference>
<dbReference type="SMART" id="SM00448">
    <property type="entry name" value="REC"/>
    <property type="match status" value="1"/>
</dbReference>
<keyword evidence="1" id="KW-0805">Transcription regulation</keyword>
<dbReference type="PANTHER" id="PTHR48111:SF43">
    <property type="entry name" value="STAGE 0 SPORULATION PROTEIN A HOMOLOG"/>
    <property type="match status" value="1"/>
</dbReference>
<feature type="modified residue" description="4-aspartylphosphate" evidence="4">
    <location>
        <position position="52"/>
    </location>
</feature>
<evidence type="ECO:0000256" key="1">
    <source>
        <dbReference type="ARBA" id="ARBA00023015"/>
    </source>
</evidence>
<evidence type="ECO:0000313" key="9">
    <source>
        <dbReference type="Proteomes" id="UP000315343"/>
    </source>
</evidence>
<name>A0A562JE74_9FIRM</name>
<dbReference type="GO" id="GO:0032993">
    <property type="term" value="C:protein-DNA complex"/>
    <property type="evidence" value="ECO:0007669"/>
    <property type="project" value="TreeGrafter"/>
</dbReference>
<sequence length="223" mass="25262">MHKILIVEDDLVIASSVKNHIKSWGCEAMCVDDFENVLSIFASYSPHLVLMDISLPFYNGYHWCSEIRRISKVPIIFISSASDNMNIVMAMNMGGDDFISKPFDLNVLTAKVQAMLRRTYDFAGQTNLLEHKGAILNTGDTSLTYKGTKVELTKNDFKILQFLMENKGKTVSRDALMTRLWETDCYVDENTLTVNVTRLRKKLDAAGLTEFILTRKGIGYIVE</sequence>
<dbReference type="EMBL" id="VLKH01000003">
    <property type="protein sequence ID" value="TWH81440.1"/>
    <property type="molecule type" value="Genomic_DNA"/>
</dbReference>
<proteinExistence type="predicted"/>
<dbReference type="InterPro" id="IPR011006">
    <property type="entry name" value="CheY-like_superfamily"/>
</dbReference>
<reference evidence="8 9" key="1">
    <citation type="submission" date="2019-07" db="EMBL/GenBank/DDBJ databases">
        <title>Genomic Encyclopedia of Type Strains, Phase I: the one thousand microbial genomes (KMG-I) project.</title>
        <authorList>
            <person name="Kyrpides N."/>
        </authorList>
    </citation>
    <scope>NUCLEOTIDE SEQUENCE [LARGE SCALE GENOMIC DNA]</scope>
    <source>
        <strain evidence="8 9">DSM 13558</strain>
    </source>
</reference>
<dbReference type="OrthoDB" id="9790442at2"/>
<dbReference type="CDD" id="cd00383">
    <property type="entry name" value="trans_reg_C"/>
    <property type="match status" value="1"/>
</dbReference>
<dbReference type="PROSITE" id="PS50110">
    <property type="entry name" value="RESPONSE_REGULATORY"/>
    <property type="match status" value="1"/>
</dbReference>
<dbReference type="InterPro" id="IPR001867">
    <property type="entry name" value="OmpR/PhoB-type_DNA-bd"/>
</dbReference>
<keyword evidence="2 5" id="KW-0238">DNA-binding</keyword>
<dbReference type="SMART" id="SM00862">
    <property type="entry name" value="Trans_reg_C"/>
    <property type="match status" value="1"/>
</dbReference>
<comment type="caution">
    <text evidence="8">The sequence shown here is derived from an EMBL/GenBank/DDBJ whole genome shotgun (WGS) entry which is preliminary data.</text>
</comment>
<keyword evidence="9" id="KW-1185">Reference proteome</keyword>
<dbReference type="Pfam" id="PF00486">
    <property type="entry name" value="Trans_reg_C"/>
    <property type="match status" value="1"/>
</dbReference>
<dbReference type="PANTHER" id="PTHR48111">
    <property type="entry name" value="REGULATOR OF RPOS"/>
    <property type="match status" value="1"/>
</dbReference>
<dbReference type="AlphaFoldDB" id="A0A562JE74"/>
<dbReference type="InterPro" id="IPR016032">
    <property type="entry name" value="Sig_transdc_resp-reg_C-effctor"/>
</dbReference>
<evidence type="ECO:0000259" key="6">
    <source>
        <dbReference type="PROSITE" id="PS50110"/>
    </source>
</evidence>
<feature type="DNA-binding region" description="OmpR/PhoB-type" evidence="5">
    <location>
        <begin position="126"/>
        <end position="223"/>
    </location>
</feature>